<evidence type="ECO:0000313" key="2">
    <source>
        <dbReference type="EMBL" id="KAK8036329.1"/>
    </source>
</evidence>
<evidence type="ECO:0000313" key="3">
    <source>
        <dbReference type="Proteomes" id="UP001444661"/>
    </source>
</evidence>
<keyword evidence="1" id="KW-1133">Transmembrane helix</keyword>
<dbReference type="EMBL" id="JAQQWK010000008">
    <property type="protein sequence ID" value="KAK8036329.1"/>
    <property type="molecule type" value="Genomic_DNA"/>
</dbReference>
<reference evidence="2 3" key="1">
    <citation type="submission" date="2023-01" db="EMBL/GenBank/DDBJ databases">
        <title>Analysis of 21 Apiospora genomes using comparative genomics revels a genus with tremendous synthesis potential of carbohydrate active enzymes and secondary metabolites.</title>
        <authorList>
            <person name="Sorensen T."/>
        </authorList>
    </citation>
    <scope>NUCLEOTIDE SEQUENCE [LARGE SCALE GENOMIC DNA]</scope>
    <source>
        <strain evidence="2 3">CBS 33761</strain>
    </source>
</reference>
<accession>A0ABR1SPR8</accession>
<evidence type="ECO:0000256" key="1">
    <source>
        <dbReference type="SAM" id="Phobius"/>
    </source>
</evidence>
<gene>
    <name evidence="2" type="ORF">PG993_008943</name>
</gene>
<sequence length="59" mass="6468">MAIGSDLVQKALAQGTKLWYFTSVCFPFDCVSYAFIALVDIMGGRRLPPPPDHPAKVLN</sequence>
<feature type="transmembrane region" description="Helical" evidence="1">
    <location>
        <begin position="18"/>
        <end position="39"/>
    </location>
</feature>
<keyword evidence="1" id="KW-0812">Transmembrane</keyword>
<comment type="caution">
    <text evidence="2">The sequence shown here is derived from an EMBL/GenBank/DDBJ whole genome shotgun (WGS) entry which is preliminary data.</text>
</comment>
<protein>
    <submittedName>
        <fullName evidence="2">Uncharacterized protein</fullName>
    </submittedName>
</protein>
<name>A0ABR1SPR8_9PEZI</name>
<organism evidence="2 3">
    <name type="scientific">Apiospora rasikravindrae</name>
    <dbReference type="NCBI Taxonomy" id="990691"/>
    <lineage>
        <taxon>Eukaryota</taxon>
        <taxon>Fungi</taxon>
        <taxon>Dikarya</taxon>
        <taxon>Ascomycota</taxon>
        <taxon>Pezizomycotina</taxon>
        <taxon>Sordariomycetes</taxon>
        <taxon>Xylariomycetidae</taxon>
        <taxon>Amphisphaeriales</taxon>
        <taxon>Apiosporaceae</taxon>
        <taxon>Apiospora</taxon>
    </lineage>
</organism>
<dbReference type="Proteomes" id="UP001444661">
    <property type="component" value="Unassembled WGS sequence"/>
</dbReference>
<proteinExistence type="predicted"/>
<keyword evidence="3" id="KW-1185">Reference proteome</keyword>
<keyword evidence="1" id="KW-0472">Membrane</keyword>